<dbReference type="AlphaFoldDB" id="A0A557ZZF7"/>
<reference evidence="1 2" key="1">
    <citation type="submission" date="2019-07" db="EMBL/GenBank/DDBJ databases">
        <title>New species of Amycolatopsis and Streptomyces.</title>
        <authorList>
            <person name="Duangmal K."/>
            <person name="Teo W.F.A."/>
            <person name="Lipun K."/>
        </authorList>
    </citation>
    <scope>NUCLEOTIDE SEQUENCE [LARGE SCALE GENOMIC DNA]</scope>
    <source>
        <strain evidence="1 2">JCM 30562</strain>
    </source>
</reference>
<evidence type="ECO:0000313" key="2">
    <source>
        <dbReference type="Proteomes" id="UP000318578"/>
    </source>
</evidence>
<dbReference type="EMBL" id="VJZA01000080">
    <property type="protein sequence ID" value="TVT17396.1"/>
    <property type="molecule type" value="Genomic_DNA"/>
</dbReference>
<accession>A0A557ZZF7</accession>
<keyword evidence="2" id="KW-1185">Reference proteome</keyword>
<organism evidence="1 2">
    <name type="scientific">Amycolatopsis acidiphila</name>
    <dbReference type="NCBI Taxonomy" id="715473"/>
    <lineage>
        <taxon>Bacteria</taxon>
        <taxon>Bacillati</taxon>
        <taxon>Actinomycetota</taxon>
        <taxon>Actinomycetes</taxon>
        <taxon>Pseudonocardiales</taxon>
        <taxon>Pseudonocardiaceae</taxon>
        <taxon>Amycolatopsis</taxon>
    </lineage>
</organism>
<name>A0A557ZZF7_9PSEU</name>
<comment type="caution">
    <text evidence="1">The sequence shown here is derived from an EMBL/GenBank/DDBJ whole genome shotgun (WGS) entry which is preliminary data.</text>
</comment>
<dbReference type="RefSeq" id="WP_144643602.1">
    <property type="nucleotide sequence ID" value="NZ_BNAX01000003.1"/>
</dbReference>
<dbReference type="Proteomes" id="UP000318578">
    <property type="component" value="Unassembled WGS sequence"/>
</dbReference>
<evidence type="ECO:0000313" key="1">
    <source>
        <dbReference type="EMBL" id="TVT17396.1"/>
    </source>
</evidence>
<sequence>MTSIRRGTGNFSLNFSTLPSKCRASPGPVDDMLEPVRRDRVVGQDRVVVFEQEPDQVRGVPFSSAPLPFAELVVEWH</sequence>
<proteinExistence type="predicted"/>
<gene>
    <name evidence="1" type="ORF">FNH06_31725</name>
</gene>
<protein>
    <submittedName>
        <fullName evidence="1">Uncharacterized protein</fullName>
    </submittedName>
</protein>